<dbReference type="Proteomes" id="UP000558475">
    <property type="component" value="Unassembled WGS sequence"/>
</dbReference>
<feature type="domain" description="Peptidoglycan binding-like" evidence="1">
    <location>
        <begin position="31"/>
        <end position="84"/>
    </location>
</feature>
<dbReference type="SUPFAM" id="SSF47090">
    <property type="entry name" value="PGBD-like"/>
    <property type="match status" value="1"/>
</dbReference>
<protein>
    <submittedName>
        <fullName evidence="2">Peptidoglycan-binding protein</fullName>
    </submittedName>
</protein>
<comment type="caution">
    <text evidence="2">The sequence shown here is derived from an EMBL/GenBank/DDBJ whole genome shotgun (WGS) entry which is preliminary data.</text>
</comment>
<organism evidence="2 3">
    <name type="scientific">Brucella tritici</name>
    <dbReference type="NCBI Taxonomy" id="94626"/>
    <lineage>
        <taxon>Bacteria</taxon>
        <taxon>Pseudomonadati</taxon>
        <taxon>Pseudomonadota</taxon>
        <taxon>Alphaproteobacteria</taxon>
        <taxon>Hyphomicrobiales</taxon>
        <taxon>Brucellaceae</taxon>
        <taxon>Brucella/Ochrobactrum group</taxon>
        <taxon>Brucella</taxon>
    </lineage>
</organism>
<dbReference type="Pfam" id="PF01471">
    <property type="entry name" value="PG_binding_1"/>
    <property type="match status" value="1"/>
</dbReference>
<evidence type="ECO:0000259" key="1">
    <source>
        <dbReference type="Pfam" id="PF01471"/>
    </source>
</evidence>
<dbReference type="InterPro" id="IPR002477">
    <property type="entry name" value="Peptidoglycan-bd-like"/>
</dbReference>
<dbReference type="InterPro" id="IPR036365">
    <property type="entry name" value="PGBD-like_sf"/>
</dbReference>
<name>A0A7X6J9Y5_9HYPH</name>
<accession>A0A7X6J9Y5</accession>
<gene>
    <name evidence="2" type="ORF">HGG76_05690</name>
</gene>
<dbReference type="Gene3D" id="1.10.101.10">
    <property type="entry name" value="PGBD-like superfamily/PGBD"/>
    <property type="match status" value="1"/>
</dbReference>
<sequence>MRIAYAKHAGKAPLIGSPVRASGLRLGSAGYRVEALQKRLNEIGFPVKVDSDFGTGTRRAVLAFQAENGLEVDGVVGPATQAALDTAEAKIPETRQNATMADLRAEGSTIVKGRTVRRSSQESQLPVLRRARRTRPDYSMTLNDCRKQCAPYPLR</sequence>
<evidence type="ECO:0000313" key="2">
    <source>
        <dbReference type="EMBL" id="NKW09392.1"/>
    </source>
</evidence>
<proteinExistence type="predicted"/>
<reference evidence="2 3" key="1">
    <citation type="submission" date="2020-04" db="EMBL/GenBank/DDBJ databases">
        <title>Whole genome sequencing of clinical and environmental type strains of Ochrobactrum.</title>
        <authorList>
            <person name="Dharne M."/>
        </authorList>
    </citation>
    <scope>NUCLEOTIDE SEQUENCE [LARGE SCALE GENOMIC DNA]</scope>
    <source>
        <strain evidence="2 3">DSM 13340</strain>
    </source>
</reference>
<evidence type="ECO:0000313" key="3">
    <source>
        <dbReference type="Proteomes" id="UP000558475"/>
    </source>
</evidence>
<dbReference type="InterPro" id="IPR036366">
    <property type="entry name" value="PGBDSf"/>
</dbReference>
<dbReference type="EMBL" id="JAAXZB010000001">
    <property type="protein sequence ID" value="NKW09392.1"/>
    <property type="molecule type" value="Genomic_DNA"/>
</dbReference>
<dbReference type="AlphaFoldDB" id="A0A7X6J9Y5"/>